<accession>A0A158PAX6</accession>
<organism evidence="2 3">
    <name type="scientific">Angiostrongylus cantonensis</name>
    <name type="common">Rat lungworm</name>
    <dbReference type="NCBI Taxonomy" id="6313"/>
    <lineage>
        <taxon>Eukaryota</taxon>
        <taxon>Metazoa</taxon>
        <taxon>Ecdysozoa</taxon>
        <taxon>Nematoda</taxon>
        <taxon>Chromadorea</taxon>
        <taxon>Rhabditida</taxon>
        <taxon>Rhabditina</taxon>
        <taxon>Rhabditomorpha</taxon>
        <taxon>Strongyloidea</taxon>
        <taxon>Metastrongylidae</taxon>
        <taxon>Angiostrongylus</taxon>
    </lineage>
</organism>
<name>A0A158PAX6_ANGCA</name>
<feature type="compositionally biased region" description="Polar residues" evidence="1">
    <location>
        <begin position="187"/>
        <end position="207"/>
    </location>
</feature>
<dbReference type="WBParaSite" id="ACAC_0001009801-mRNA-1">
    <property type="protein sequence ID" value="ACAC_0001009801-mRNA-1"/>
    <property type="gene ID" value="ACAC_0001009801"/>
</dbReference>
<evidence type="ECO:0000256" key="1">
    <source>
        <dbReference type="SAM" id="MobiDB-lite"/>
    </source>
</evidence>
<dbReference type="Proteomes" id="UP000035642">
    <property type="component" value="Unassembled WGS sequence"/>
</dbReference>
<protein>
    <submittedName>
        <fullName evidence="3">Akirin</fullName>
    </submittedName>
</protein>
<dbReference type="AlphaFoldDB" id="A0A158PAX6"/>
<feature type="region of interest" description="Disordered" evidence="1">
    <location>
        <begin position="68"/>
        <end position="95"/>
    </location>
</feature>
<proteinExistence type="predicted"/>
<evidence type="ECO:0000313" key="2">
    <source>
        <dbReference type="Proteomes" id="UP000035642"/>
    </source>
</evidence>
<sequence>MWGSAVVNHMRLRTAILPRWKTGEKAVFFSRSRRSCNYHSDFHLSVCAVEAFDLCSEFRLHQSSENLRKSSDNLGLPSTGENEKEPMRTRSISSLKGGNSLEAYGTFDVDQHQNVSSLTHSRLLARSAGNVSLLGRDKDETPASRLQNTIDMLKKARRVHSTPPCCGSKKKLMKYLIAFTNLEESARNQTSEESDSNGSDASPLNQTISRRLVSSNNRCVYSSTIYVRKVFSGAVWLLRVSIPIVFSEDMVGPDLGSDDSPRSSLNSYEWNALLEEGAACQQLVRHVQDCYEQLQVNVDKAVQARMLVR</sequence>
<evidence type="ECO:0000313" key="3">
    <source>
        <dbReference type="WBParaSite" id="ACAC_0001009801-mRNA-1"/>
    </source>
</evidence>
<reference evidence="3" key="2">
    <citation type="submission" date="2016-04" db="UniProtKB">
        <authorList>
            <consortium name="WormBaseParasite"/>
        </authorList>
    </citation>
    <scope>IDENTIFICATION</scope>
</reference>
<keyword evidence="2" id="KW-1185">Reference proteome</keyword>
<reference evidence="2" key="1">
    <citation type="submission" date="2012-09" db="EMBL/GenBank/DDBJ databases">
        <authorList>
            <person name="Martin A.A."/>
        </authorList>
    </citation>
    <scope>NUCLEOTIDE SEQUENCE</scope>
</reference>
<feature type="region of interest" description="Disordered" evidence="1">
    <location>
        <begin position="186"/>
        <end position="207"/>
    </location>
</feature>